<evidence type="ECO:0000313" key="1">
    <source>
        <dbReference type="EMBL" id="SEL43549.1"/>
    </source>
</evidence>
<dbReference type="OrthoDB" id="1822661at2"/>
<proteinExistence type="predicted"/>
<name>A0A1H7Q6U7_RUMAL</name>
<dbReference type="RefSeq" id="WP_074836316.1">
    <property type="nucleotide sequence ID" value="NZ_FOAT01000030.1"/>
</dbReference>
<dbReference type="Proteomes" id="UP000186015">
    <property type="component" value="Unassembled WGS sequence"/>
</dbReference>
<gene>
    <name evidence="1" type="ORF">SAMN05216469_13012</name>
</gene>
<organism evidence="1 2">
    <name type="scientific">Ruminococcus albus</name>
    <dbReference type="NCBI Taxonomy" id="1264"/>
    <lineage>
        <taxon>Bacteria</taxon>
        <taxon>Bacillati</taxon>
        <taxon>Bacillota</taxon>
        <taxon>Clostridia</taxon>
        <taxon>Eubacteriales</taxon>
        <taxon>Oscillospiraceae</taxon>
        <taxon>Ruminococcus</taxon>
    </lineage>
</organism>
<dbReference type="AlphaFoldDB" id="A0A1H7Q6U7"/>
<accession>A0A1H7Q6U7</accession>
<evidence type="ECO:0000313" key="2">
    <source>
        <dbReference type="Proteomes" id="UP000186015"/>
    </source>
</evidence>
<sequence>MTEELLHDAVLIWLLRRLDLSKARQEVFEYFHMLTEQDDGKKISRHDITMEILDILDRHELHYSDGYICSSCPNEPFPF</sequence>
<reference evidence="1 2" key="1">
    <citation type="submission" date="2016-10" db="EMBL/GenBank/DDBJ databases">
        <authorList>
            <person name="de Groot N.N."/>
        </authorList>
    </citation>
    <scope>NUCLEOTIDE SEQUENCE [LARGE SCALE GENOMIC DNA]</scope>
    <source>
        <strain evidence="1 2">KH2T6</strain>
    </source>
</reference>
<protein>
    <submittedName>
        <fullName evidence="1">Uncharacterized protein</fullName>
    </submittedName>
</protein>
<dbReference type="EMBL" id="FOAT01000030">
    <property type="protein sequence ID" value="SEL43549.1"/>
    <property type="molecule type" value="Genomic_DNA"/>
</dbReference>